<accession>A0ABP6U2Z5</accession>
<keyword evidence="2" id="KW-0472">Membrane</keyword>
<feature type="region of interest" description="Disordered" evidence="1">
    <location>
        <begin position="176"/>
        <end position="227"/>
    </location>
</feature>
<evidence type="ECO:0000256" key="2">
    <source>
        <dbReference type="SAM" id="Phobius"/>
    </source>
</evidence>
<evidence type="ECO:0000313" key="3">
    <source>
        <dbReference type="EMBL" id="GAA3500911.1"/>
    </source>
</evidence>
<feature type="transmembrane region" description="Helical" evidence="2">
    <location>
        <begin position="57"/>
        <end position="79"/>
    </location>
</feature>
<reference evidence="4" key="1">
    <citation type="journal article" date="2019" name="Int. J. Syst. Evol. Microbiol.">
        <title>The Global Catalogue of Microorganisms (GCM) 10K type strain sequencing project: providing services to taxonomists for standard genome sequencing and annotation.</title>
        <authorList>
            <consortium name="The Broad Institute Genomics Platform"/>
            <consortium name="The Broad Institute Genome Sequencing Center for Infectious Disease"/>
            <person name="Wu L."/>
            <person name="Ma J."/>
        </authorList>
    </citation>
    <scope>NUCLEOTIDE SEQUENCE [LARGE SCALE GENOMIC DNA]</scope>
    <source>
        <strain evidence="4">JCM 4816</strain>
    </source>
</reference>
<evidence type="ECO:0000256" key="1">
    <source>
        <dbReference type="SAM" id="MobiDB-lite"/>
    </source>
</evidence>
<feature type="transmembrane region" description="Helical" evidence="2">
    <location>
        <begin position="91"/>
        <end position="114"/>
    </location>
</feature>
<feature type="compositionally biased region" description="Polar residues" evidence="1">
    <location>
        <begin position="188"/>
        <end position="205"/>
    </location>
</feature>
<gene>
    <name evidence="3" type="ORF">GCM10019016_080180</name>
</gene>
<keyword evidence="2" id="KW-1133">Transmembrane helix</keyword>
<feature type="transmembrane region" description="Helical" evidence="2">
    <location>
        <begin position="120"/>
        <end position="136"/>
    </location>
</feature>
<keyword evidence="2" id="KW-0812">Transmembrane</keyword>
<feature type="region of interest" description="Disordered" evidence="1">
    <location>
        <begin position="1"/>
        <end position="23"/>
    </location>
</feature>
<organism evidence="3 4">
    <name type="scientific">Streptomyces prasinosporus</name>
    <dbReference type="NCBI Taxonomy" id="68256"/>
    <lineage>
        <taxon>Bacteria</taxon>
        <taxon>Bacillati</taxon>
        <taxon>Actinomycetota</taxon>
        <taxon>Actinomycetes</taxon>
        <taxon>Kitasatosporales</taxon>
        <taxon>Streptomycetaceae</taxon>
        <taxon>Streptomyces</taxon>
        <taxon>Streptomyces albogriseolus group</taxon>
    </lineage>
</organism>
<feature type="transmembrane region" description="Helical" evidence="2">
    <location>
        <begin position="148"/>
        <end position="167"/>
    </location>
</feature>
<proteinExistence type="predicted"/>
<name>A0ABP6U2Z5_9ACTN</name>
<protein>
    <recommendedName>
        <fullName evidence="5">DUF308 domain-containing protein</fullName>
    </recommendedName>
</protein>
<sequence length="227" mass="24498">MTTVLQPERHQTPPSRHRRPAFDKKSLPARYSGQMLYFMGAALIAGAVVHYPIDPSLYTIICVVGAFVFLLGTIVNEFVLADERPALSQAVSLVAFSLLLSFGVGLVGGGIQHFEQFPERSAWMTPIGLLMSYVAFVAKDSKGRWRHLVSPFAAGVVVLSALTWLGMNALAGTISSDGHSHDHGSTTQTPAEQDQPSAEQDQTPVEQDRPAEAPAEPAEDGHTSHSH</sequence>
<comment type="caution">
    <text evidence="3">The sequence shown here is derived from an EMBL/GenBank/DDBJ whole genome shotgun (WGS) entry which is preliminary data.</text>
</comment>
<keyword evidence="4" id="KW-1185">Reference proteome</keyword>
<dbReference type="EMBL" id="BAAAXF010000057">
    <property type="protein sequence ID" value="GAA3500911.1"/>
    <property type="molecule type" value="Genomic_DNA"/>
</dbReference>
<feature type="transmembrane region" description="Helical" evidence="2">
    <location>
        <begin position="34"/>
        <end position="51"/>
    </location>
</feature>
<evidence type="ECO:0000313" key="4">
    <source>
        <dbReference type="Proteomes" id="UP001501455"/>
    </source>
</evidence>
<evidence type="ECO:0008006" key="5">
    <source>
        <dbReference type="Google" id="ProtNLM"/>
    </source>
</evidence>
<dbReference type="Proteomes" id="UP001501455">
    <property type="component" value="Unassembled WGS sequence"/>
</dbReference>